<keyword evidence="2" id="KW-0472">Membrane</keyword>
<protein>
    <submittedName>
        <fullName evidence="3">TIGR03746 family integrating conjugative element protein</fullName>
    </submittedName>
</protein>
<dbReference type="Pfam" id="PF11444">
    <property type="entry name" value="DUF2895"/>
    <property type="match status" value="1"/>
</dbReference>
<evidence type="ECO:0000313" key="4">
    <source>
        <dbReference type="Proteomes" id="UP001107961"/>
    </source>
</evidence>
<accession>A0A9Q3W8J1</accession>
<evidence type="ECO:0000256" key="2">
    <source>
        <dbReference type="SAM" id="Phobius"/>
    </source>
</evidence>
<keyword evidence="2" id="KW-0812">Transmembrane</keyword>
<dbReference type="InterPro" id="IPR021548">
    <property type="entry name" value="DUF2895"/>
</dbReference>
<dbReference type="AlphaFoldDB" id="A0A9Q3W8J1"/>
<proteinExistence type="predicted"/>
<dbReference type="NCBIfam" id="TIGR03746">
    <property type="entry name" value="conj_TIGR03746"/>
    <property type="match status" value="1"/>
</dbReference>
<name>A0A9Q3W8J1_9GAMM</name>
<reference evidence="3" key="1">
    <citation type="submission" date="2022-01" db="EMBL/GenBank/DDBJ databases">
        <authorList>
            <person name="Karlyshev A.V."/>
            <person name="Jaspars M."/>
        </authorList>
    </citation>
    <scope>NUCLEOTIDE SEQUENCE</scope>
    <source>
        <strain evidence="3">AGSA3-2</strain>
    </source>
</reference>
<evidence type="ECO:0000256" key="1">
    <source>
        <dbReference type="SAM" id="MobiDB-lite"/>
    </source>
</evidence>
<dbReference type="Proteomes" id="UP001107961">
    <property type="component" value="Unassembled WGS sequence"/>
</dbReference>
<dbReference type="EMBL" id="JAJVKT010000036">
    <property type="protein sequence ID" value="MCE7511000.1"/>
    <property type="molecule type" value="Genomic_DNA"/>
</dbReference>
<evidence type="ECO:0000313" key="3">
    <source>
        <dbReference type="EMBL" id="MCE7511000.1"/>
    </source>
</evidence>
<keyword evidence="2" id="KW-1133">Transmembrane helix</keyword>
<feature type="transmembrane region" description="Helical" evidence="2">
    <location>
        <begin position="16"/>
        <end position="36"/>
    </location>
</feature>
<sequence>MSRFRHAQSARDAHILTLRVIVAVLLLLCGGMWWGWKSAPQDLTIHNPPDLRSGSTRKWWEVPPSSVYSFAFYIWQQLNRWPANGEVDYKRNLHSYSAYLTPQCQVSLENDYTARQRRQELKGRVRGMYEIPGRGFRKDAVTILDRDHWVVTLDLAIDEHYAGTPVRDVYVRYPLRVVRADVDPERNPWGLQLDCLADTPQRLSVPRGDTGDDPTGNADSTEE</sequence>
<comment type="caution">
    <text evidence="3">The sequence shown here is derived from an EMBL/GenBank/DDBJ whole genome shotgun (WGS) entry which is preliminary data.</text>
</comment>
<dbReference type="RefSeq" id="WP_233926165.1">
    <property type="nucleotide sequence ID" value="NZ_JAJVKT010000036.1"/>
</dbReference>
<organism evidence="3 4">
    <name type="scientific">Alloalcanivorax xenomutans</name>
    <dbReference type="NCBI Taxonomy" id="1094342"/>
    <lineage>
        <taxon>Bacteria</taxon>
        <taxon>Pseudomonadati</taxon>
        <taxon>Pseudomonadota</taxon>
        <taxon>Gammaproteobacteria</taxon>
        <taxon>Oceanospirillales</taxon>
        <taxon>Alcanivoracaceae</taxon>
        <taxon>Alloalcanivorax</taxon>
    </lineage>
</organism>
<feature type="region of interest" description="Disordered" evidence="1">
    <location>
        <begin position="200"/>
        <end position="223"/>
    </location>
</feature>
<gene>
    <name evidence="3" type="ORF">LZG35_20390</name>
</gene>
<keyword evidence="4" id="KW-1185">Reference proteome</keyword>